<evidence type="ECO:0000256" key="2">
    <source>
        <dbReference type="ARBA" id="ARBA00023002"/>
    </source>
</evidence>
<dbReference type="InterPro" id="IPR036291">
    <property type="entry name" value="NAD(P)-bd_dom_sf"/>
</dbReference>
<proteinExistence type="inferred from homology"/>
<dbReference type="EMBL" id="JAVRRT010000023">
    <property type="protein sequence ID" value="KAK5163802.1"/>
    <property type="molecule type" value="Genomic_DNA"/>
</dbReference>
<dbReference type="PANTHER" id="PTHR24321:SF8">
    <property type="entry name" value="ESTRADIOL 17-BETA-DEHYDROGENASE 8-RELATED"/>
    <property type="match status" value="1"/>
</dbReference>
<gene>
    <name evidence="3" type="ORF">LTR77_010476</name>
</gene>
<dbReference type="AlphaFoldDB" id="A0AAV9NVG3"/>
<organism evidence="3 4">
    <name type="scientific">Saxophila tyrrhenica</name>
    <dbReference type="NCBI Taxonomy" id="1690608"/>
    <lineage>
        <taxon>Eukaryota</taxon>
        <taxon>Fungi</taxon>
        <taxon>Dikarya</taxon>
        <taxon>Ascomycota</taxon>
        <taxon>Pezizomycotina</taxon>
        <taxon>Dothideomycetes</taxon>
        <taxon>Dothideomycetidae</taxon>
        <taxon>Mycosphaerellales</taxon>
        <taxon>Extremaceae</taxon>
        <taxon>Saxophila</taxon>
    </lineage>
</organism>
<comment type="similarity">
    <text evidence="1">Belongs to the short-chain dehydrogenases/reductases (SDR) family.</text>
</comment>
<dbReference type="Proteomes" id="UP001337655">
    <property type="component" value="Unassembled WGS sequence"/>
</dbReference>
<name>A0AAV9NVG3_9PEZI</name>
<dbReference type="SUPFAM" id="SSF51735">
    <property type="entry name" value="NAD(P)-binding Rossmann-fold domains"/>
    <property type="match status" value="1"/>
</dbReference>
<dbReference type="PANTHER" id="PTHR24321">
    <property type="entry name" value="DEHYDROGENASES, SHORT CHAIN"/>
    <property type="match status" value="1"/>
</dbReference>
<dbReference type="InterPro" id="IPR002347">
    <property type="entry name" value="SDR_fam"/>
</dbReference>
<protein>
    <submittedName>
        <fullName evidence="3">Uncharacterized protein</fullName>
    </submittedName>
</protein>
<keyword evidence="4" id="KW-1185">Reference proteome</keyword>
<comment type="caution">
    <text evidence="3">The sequence shown here is derived from an EMBL/GenBank/DDBJ whole genome shotgun (WGS) entry which is preliminary data.</text>
</comment>
<evidence type="ECO:0000313" key="4">
    <source>
        <dbReference type="Proteomes" id="UP001337655"/>
    </source>
</evidence>
<accession>A0AAV9NVG3</accession>
<reference evidence="3 4" key="1">
    <citation type="submission" date="2023-08" db="EMBL/GenBank/DDBJ databases">
        <title>Black Yeasts Isolated from many extreme environments.</title>
        <authorList>
            <person name="Coleine C."/>
            <person name="Stajich J.E."/>
            <person name="Selbmann L."/>
        </authorList>
    </citation>
    <scope>NUCLEOTIDE SEQUENCE [LARGE SCALE GENOMIC DNA]</scope>
    <source>
        <strain evidence="3 4">CCFEE 5935</strain>
    </source>
</reference>
<dbReference type="Pfam" id="PF00106">
    <property type="entry name" value="adh_short"/>
    <property type="match status" value="1"/>
</dbReference>
<evidence type="ECO:0000256" key="1">
    <source>
        <dbReference type="ARBA" id="ARBA00006484"/>
    </source>
</evidence>
<dbReference type="Gene3D" id="3.40.50.720">
    <property type="entry name" value="NAD(P)-binding Rossmann-like Domain"/>
    <property type="match status" value="1"/>
</dbReference>
<dbReference type="GeneID" id="89931803"/>
<dbReference type="GO" id="GO:0016491">
    <property type="term" value="F:oxidoreductase activity"/>
    <property type="evidence" value="ECO:0007669"/>
    <property type="project" value="UniProtKB-KW"/>
</dbReference>
<sequence>MSSLRYLERLSDGFAQVIGTLHFARIAAVFLREGRQQGDDRSLTILSSVNAFRESPGLYIYQTGKHAVHGTLRSSRKILWERDGIRVNAVCPGVTDSEMTKHIISAFKAGGLYWQPPDAVGKIILGLQADPSIYGKAYYIEGGGAWEFENTFLEYQPQWLGEEGTRRMRVNSEAVQKGALTKN</sequence>
<keyword evidence="2" id="KW-0560">Oxidoreductase</keyword>
<dbReference type="RefSeq" id="XP_064654204.1">
    <property type="nucleotide sequence ID" value="XM_064807695.1"/>
</dbReference>
<evidence type="ECO:0000313" key="3">
    <source>
        <dbReference type="EMBL" id="KAK5163802.1"/>
    </source>
</evidence>